<dbReference type="AlphaFoldDB" id="A0A2K0A7Q2"/>
<feature type="region of interest" description="Disordered" evidence="1">
    <location>
        <begin position="23"/>
        <end position="137"/>
    </location>
</feature>
<organism evidence="2 3">
    <name type="scientific">Staphylococcus haemolyticus</name>
    <dbReference type="NCBI Taxonomy" id="1283"/>
    <lineage>
        <taxon>Bacteria</taxon>
        <taxon>Bacillati</taxon>
        <taxon>Bacillota</taxon>
        <taxon>Bacilli</taxon>
        <taxon>Bacillales</taxon>
        <taxon>Staphylococcaceae</taxon>
        <taxon>Staphylococcus</taxon>
    </lineage>
</organism>
<evidence type="ECO:0000256" key="1">
    <source>
        <dbReference type="SAM" id="MobiDB-lite"/>
    </source>
</evidence>
<feature type="compositionally biased region" description="Basic and acidic residues" evidence="1">
    <location>
        <begin position="39"/>
        <end position="51"/>
    </location>
</feature>
<evidence type="ECO:0000313" key="2">
    <source>
        <dbReference type="EMBL" id="PNN21050.1"/>
    </source>
</evidence>
<evidence type="ECO:0008006" key="4">
    <source>
        <dbReference type="Google" id="ProtNLM"/>
    </source>
</evidence>
<comment type="caution">
    <text evidence="2">The sequence shown here is derived from an EMBL/GenBank/DDBJ whole genome shotgun (WGS) entry which is preliminary data.</text>
</comment>
<protein>
    <recommendedName>
        <fullName evidence="4">Iron transporter</fullName>
    </recommendedName>
</protein>
<feature type="compositionally biased region" description="Basic and acidic residues" evidence="1">
    <location>
        <begin position="61"/>
        <end position="73"/>
    </location>
</feature>
<name>A0A2K0A7Q2_STAHA</name>
<feature type="compositionally biased region" description="Basic and acidic residues" evidence="1">
    <location>
        <begin position="79"/>
        <end position="121"/>
    </location>
</feature>
<feature type="compositionally biased region" description="Basic and acidic residues" evidence="1">
    <location>
        <begin position="128"/>
        <end position="137"/>
    </location>
</feature>
<accession>A0A2K0A7Q2</accession>
<sequence length="229" mass="27224">MNIGIIIFIISIIVTGISAMRDKSHEQRKNQRPPQPKESTSDKKETHEKGFFEQIEEAFSELEKEFTNEDKPSNKQKKDKQPNTKRVYQDQKLEKEIEKESVPEELERSTRQRGRVERETRQSANSRESNRDSNKLQKELEKQLVDDLYNVRTEIDREKEKQLSRIENEARAIINDKNLSERTKRYRLKQLLNSKAIEQDMTHQSFQFDNDPVVNGILWQEILNKPKQL</sequence>
<gene>
    <name evidence="2" type="ORF">AL503_009880</name>
</gene>
<dbReference type="RefSeq" id="WP_037550665.1">
    <property type="nucleotide sequence ID" value="NZ_JBBLSD010000003.1"/>
</dbReference>
<reference evidence="2 3" key="1">
    <citation type="submission" date="2017-12" db="EMBL/GenBank/DDBJ databases">
        <title>FDA dAtabase for Regulatory Grade micrObial Sequences (FDA-ARGOS): Supporting development and validation of Infectious Disease Dx tests.</title>
        <authorList>
            <person name="Hoffmann M."/>
            <person name="Allard M."/>
            <person name="Evans P."/>
            <person name="Brown E."/>
            <person name="Tallon L."/>
            <person name="Sadzewicz L."/>
            <person name="Sengamalay N."/>
            <person name="Ott S."/>
            <person name="Godinez A."/>
            <person name="Nagaraj S."/>
            <person name="Vavikolanu K."/>
            <person name="Aluvathingal J."/>
            <person name="Nadendla S."/>
            <person name="Sichtig H."/>
        </authorList>
    </citation>
    <scope>NUCLEOTIDE SEQUENCE [LARGE SCALE GENOMIC DNA]</scope>
    <source>
        <strain evidence="2 3">FDAARGOS_148</strain>
    </source>
</reference>
<dbReference type="Proteomes" id="UP000053523">
    <property type="component" value="Unassembled WGS sequence"/>
</dbReference>
<dbReference type="EMBL" id="LORN02000015">
    <property type="protein sequence ID" value="PNN21050.1"/>
    <property type="molecule type" value="Genomic_DNA"/>
</dbReference>
<proteinExistence type="predicted"/>
<evidence type="ECO:0000313" key="3">
    <source>
        <dbReference type="Proteomes" id="UP000053523"/>
    </source>
</evidence>